<feature type="region of interest" description="Disordered" evidence="2">
    <location>
        <begin position="392"/>
        <end position="443"/>
    </location>
</feature>
<dbReference type="Gene3D" id="2.60.40.4100">
    <property type="entry name" value="Zona pellucida, ZP-C domain"/>
    <property type="match status" value="1"/>
</dbReference>
<evidence type="ECO:0000313" key="5">
    <source>
        <dbReference type="EMBL" id="KAI5611834.1"/>
    </source>
</evidence>
<dbReference type="InterPro" id="IPR055356">
    <property type="entry name" value="ZP-N"/>
</dbReference>
<dbReference type="GO" id="GO:0035803">
    <property type="term" value="P:egg coat formation"/>
    <property type="evidence" value="ECO:0007669"/>
    <property type="project" value="TreeGrafter"/>
</dbReference>
<feature type="signal peptide" evidence="3">
    <location>
        <begin position="1"/>
        <end position="17"/>
    </location>
</feature>
<dbReference type="AlphaFoldDB" id="A0AAD5FDS7"/>
<dbReference type="Gene3D" id="2.60.40.3210">
    <property type="entry name" value="Zona pellucida, ZP-N domain"/>
    <property type="match status" value="1"/>
</dbReference>
<feature type="compositionally biased region" description="Basic and acidic residues" evidence="2">
    <location>
        <begin position="551"/>
        <end position="563"/>
    </location>
</feature>
<feature type="domain" description="ZP" evidence="4">
    <location>
        <begin position="104"/>
        <end position="352"/>
    </location>
</feature>
<dbReference type="Proteomes" id="UP001205998">
    <property type="component" value="Unassembled WGS sequence"/>
</dbReference>
<sequence>MGLVFVFMALFGTFARAAGSAHLPFPVPTPDPVTGGEYEGLEAPYLHLPVFLHYRAPRVDKRHFSPAHAKSRETLPERVRRLLLPELQRRPKMRARPNGPVSVACSAREMRVRVHTASLGAGGGRVHVRLGSCDVSRRSEQSVFFQFELHECGTVRRIINNTVVYSNMLYYTSAVGVSGSEMFSVPVQCHFNRFYYSYKIGFVPAIERLKYFKPMKTKGSVTLTACDAQWNRLSPTEGFIIGQLMYFEAETLYVPDSERLFVHFCHVTTNSSRDSLPQINIINNYGCLMDSRRSSQSRFINSSKRNVVRFTIDAFVLQGKVQKYLFIHCEMSIRSSVPTETSKLCSYDQQEQRWEELHGEDSVCLCCDSYCVPKITTLIQPLTSEFGTLVKQHPEGKSKNPTQSITEIFTPKPEQKPFPSDYGTTSPERTLASEHGHGTVTPPREHLLESENELLMPDSVRGVLTQESDHGKITLEDTPTPEVEQGLLTPKSTRKTLMPNSEHKILIPDDEHREITWGETPTLESNHRLLTPDGEQEILAPDGEHGLPAPDGEHEMPAPDGAHEMPAPDGAHGLLTLYKEHKDLLLKSEQRSLIVDSEHVILTPEDRHGKTTPETPPTLAGVYEKLLPEAERDSLTPDSEHRKAETFAPSAEQNLIAPLYKHSELQEPYRIFEEVFGLS</sequence>
<proteinExistence type="predicted"/>
<dbReference type="GO" id="GO:2000344">
    <property type="term" value="P:positive regulation of acrosome reaction"/>
    <property type="evidence" value="ECO:0007669"/>
    <property type="project" value="TreeGrafter"/>
</dbReference>
<dbReference type="EMBL" id="MU564352">
    <property type="protein sequence ID" value="KAI5611834.1"/>
    <property type="molecule type" value="Genomic_DNA"/>
</dbReference>
<evidence type="ECO:0000256" key="3">
    <source>
        <dbReference type="SAM" id="SignalP"/>
    </source>
</evidence>
<comment type="caution">
    <text evidence="5">The sequence shown here is derived from an EMBL/GenBank/DDBJ whole genome shotgun (WGS) entry which is preliminary data.</text>
</comment>
<dbReference type="GO" id="GO:0007339">
    <property type="term" value="P:binding of sperm to zona pellucida"/>
    <property type="evidence" value="ECO:0007669"/>
    <property type="project" value="TreeGrafter"/>
</dbReference>
<evidence type="ECO:0000313" key="6">
    <source>
        <dbReference type="Proteomes" id="UP001205998"/>
    </source>
</evidence>
<dbReference type="Pfam" id="PF23344">
    <property type="entry name" value="ZP-N"/>
    <property type="match status" value="1"/>
</dbReference>
<feature type="compositionally biased region" description="Basic and acidic residues" evidence="2">
    <location>
        <begin position="431"/>
        <end position="443"/>
    </location>
</feature>
<dbReference type="FunFam" id="2.60.40.4100:FF:000002">
    <property type="entry name" value="Zona pellucida sperm-binding protein 3"/>
    <property type="match status" value="1"/>
</dbReference>
<dbReference type="SMART" id="SM00241">
    <property type="entry name" value="ZP"/>
    <property type="match status" value="1"/>
</dbReference>
<reference evidence="5" key="1">
    <citation type="submission" date="2018-07" db="EMBL/GenBank/DDBJ databases">
        <title>Comparative genomics of catfishes provides insights into carnivory and benthic adaptation.</title>
        <authorList>
            <person name="Zhang Y."/>
            <person name="Wang D."/>
            <person name="Peng Z."/>
            <person name="Zheng S."/>
            <person name="Shao F."/>
            <person name="Tao W."/>
        </authorList>
    </citation>
    <scope>NUCLEOTIDE SEQUENCE</scope>
    <source>
        <strain evidence="5">Chongqing</strain>
    </source>
</reference>
<keyword evidence="1" id="KW-1015">Disulfide bond</keyword>
<keyword evidence="3" id="KW-0732">Signal</keyword>
<feature type="region of interest" description="Disordered" evidence="2">
    <location>
        <begin position="630"/>
        <end position="653"/>
    </location>
</feature>
<feature type="compositionally biased region" description="Basic and acidic residues" evidence="2">
    <location>
        <begin position="630"/>
        <end position="645"/>
    </location>
</feature>
<dbReference type="Pfam" id="PF00100">
    <property type="entry name" value="Zona_pellucida"/>
    <property type="match status" value="1"/>
</dbReference>
<gene>
    <name evidence="5" type="ORF">C0J50_0502</name>
</gene>
<evidence type="ECO:0000259" key="4">
    <source>
        <dbReference type="PROSITE" id="PS51034"/>
    </source>
</evidence>
<feature type="chain" id="PRO_5042056756" evidence="3">
    <location>
        <begin position="18"/>
        <end position="679"/>
    </location>
</feature>
<dbReference type="InterPro" id="IPR055355">
    <property type="entry name" value="ZP-C"/>
</dbReference>
<feature type="region of interest" description="Disordered" evidence="2">
    <location>
        <begin position="537"/>
        <end position="566"/>
    </location>
</feature>
<protein>
    <submittedName>
        <fullName evidence="5">Zona pellucida glycoprotein 3d tandem duplicate 2</fullName>
    </submittedName>
</protein>
<dbReference type="PANTHER" id="PTHR11576">
    <property type="entry name" value="ZONA PELLUCIDA SPERM-BINDING PROTEIN 3"/>
    <property type="match status" value="1"/>
</dbReference>
<dbReference type="GO" id="GO:0032190">
    <property type="term" value="F:acrosin binding"/>
    <property type="evidence" value="ECO:0007669"/>
    <property type="project" value="TreeGrafter"/>
</dbReference>
<name>A0AAD5FDS7_SILAS</name>
<accession>A0AAD5FDS7</accession>
<keyword evidence="6" id="KW-1185">Reference proteome</keyword>
<evidence type="ECO:0000256" key="1">
    <source>
        <dbReference type="ARBA" id="ARBA00023157"/>
    </source>
</evidence>
<organism evidence="5 6">
    <name type="scientific">Silurus asotus</name>
    <name type="common">Amur catfish</name>
    <name type="synonym">Parasilurus asotus</name>
    <dbReference type="NCBI Taxonomy" id="30991"/>
    <lineage>
        <taxon>Eukaryota</taxon>
        <taxon>Metazoa</taxon>
        <taxon>Chordata</taxon>
        <taxon>Craniata</taxon>
        <taxon>Vertebrata</taxon>
        <taxon>Euteleostomi</taxon>
        <taxon>Actinopterygii</taxon>
        <taxon>Neopterygii</taxon>
        <taxon>Teleostei</taxon>
        <taxon>Ostariophysi</taxon>
        <taxon>Siluriformes</taxon>
        <taxon>Siluridae</taxon>
        <taxon>Silurus</taxon>
    </lineage>
</organism>
<dbReference type="InterPro" id="IPR001507">
    <property type="entry name" value="ZP_dom"/>
</dbReference>
<dbReference type="PANTHER" id="PTHR11576:SF26">
    <property type="entry name" value="ZONA PELLUCIDA GLYCOPROTEIN 3D TANDEM DUPLICATE 2"/>
    <property type="match status" value="1"/>
</dbReference>
<dbReference type="PROSITE" id="PS51034">
    <property type="entry name" value="ZP_2"/>
    <property type="match status" value="1"/>
</dbReference>
<dbReference type="InterPro" id="IPR042235">
    <property type="entry name" value="ZP-C_dom"/>
</dbReference>
<evidence type="ECO:0000256" key="2">
    <source>
        <dbReference type="SAM" id="MobiDB-lite"/>
    </source>
</evidence>
<dbReference type="GO" id="GO:0031012">
    <property type="term" value="C:extracellular matrix"/>
    <property type="evidence" value="ECO:0007669"/>
    <property type="project" value="TreeGrafter"/>
</dbReference>